<evidence type="ECO:0000256" key="1">
    <source>
        <dbReference type="SAM" id="Coils"/>
    </source>
</evidence>
<accession>A0A1R2BNT6</accession>
<keyword evidence="3" id="KW-1185">Reference proteome</keyword>
<evidence type="ECO:0000313" key="3">
    <source>
        <dbReference type="Proteomes" id="UP000187209"/>
    </source>
</evidence>
<comment type="caution">
    <text evidence="2">The sequence shown here is derived from an EMBL/GenBank/DDBJ whole genome shotgun (WGS) entry which is preliminary data.</text>
</comment>
<feature type="coiled-coil region" evidence="1">
    <location>
        <begin position="631"/>
        <end position="804"/>
    </location>
</feature>
<keyword evidence="1" id="KW-0175">Coiled coil</keyword>
<reference evidence="2 3" key="1">
    <citation type="submission" date="2016-11" db="EMBL/GenBank/DDBJ databases">
        <title>The macronuclear genome of Stentor coeruleus: a giant cell with tiny introns.</title>
        <authorList>
            <person name="Slabodnick M."/>
            <person name="Ruby J.G."/>
            <person name="Reiff S.B."/>
            <person name="Swart E.C."/>
            <person name="Gosai S."/>
            <person name="Prabakaran S."/>
            <person name="Witkowska E."/>
            <person name="Larue G.E."/>
            <person name="Fisher S."/>
            <person name="Freeman R.M."/>
            <person name="Gunawardena J."/>
            <person name="Chu W."/>
            <person name="Stover N.A."/>
            <person name="Gregory B.D."/>
            <person name="Nowacki M."/>
            <person name="Derisi J."/>
            <person name="Roy S.W."/>
            <person name="Marshall W.F."/>
            <person name="Sood P."/>
        </authorList>
    </citation>
    <scope>NUCLEOTIDE SEQUENCE [LARGE SCALE GENOMIC DNA]</scope>
    <source>
        <strain evidence="2">WM001</strain>
    </source>
</reference>
<feature type="coiled-coil region" evidence="1">
    <location>
        <begin position="976"/>
        <end position="1151"/>
    </location>
</feature>
<protein>
    <submittedName>
        <fullName evidence="2">Uncharacterized protein</fullName>
    </submittedName>
</protein>
<dbReference type="Proteomes" id="UP000187209">
    <property type="component" value="Unassembled WGS sequence"/>
</dbReference>
<dbReference type="Gene3D" id="1.10.287.1490">
    <property type="match status" value="1"/>
</dbReference>
<evidence type="ECO:0000313" key="2">
    <source>
        <dbReference type="EMBL" id="OMJ78493.1"/>
    </source>
</evidence>
<feature type="coiled-coil region" evidence="1">
    <location>
        <begin position="502"/>
        <end position="539"/>
    </location>
</feature>
<gene>
    <name evidence="2" type="ORF">SteCoe_21694</name>
</gene>
<feature type="coiled-coil region" evidence="1">
    <location>
        <begin position="229"/>
        <end position="263"/>
    </location>
</feature>
<feature type="coiled-coil region" evidence="1">
    <location>
        <begin position="886"/>
        <end position="913"/>
    </location>
</feature>
<dbReference type="OrthoDB" id="1938127at2759"/>
<organism evidence="2 3">
    <name type="scientific">Stentor coeruleus</name>
    <dbReference type="NCBI Taxonomy" id="5963"/>
    <lineage>
        <taxon>Eukaryota</taxon>
        <taxon>Sar</taxon>
        <taxon>Alveolata</taxon>
        <taxon>Ciliophora</taxon>
        <taxon>Postciliodesmatophora</taxon>
        <taxon>Heterotrichea</taxon>
        <taxon>Heterotrichida</taxon>
        <taxon>Stentoridae</taxon>
        <taxon>Stentor</taxon>
    </lineage>
</organism>
<name>A0A1R2BNT6_9CILI</name>
<proteinExistence type="predicted"/>
<feature type="coiled-coil region" evidence="1">
    <location>
        <begin position="1379"/>
        <end position="1800"/>
    </location>
</feature>
<dbReference type="PANTHER" id="PTHR23159">
    <property type="entry name" value="CENTROSOMAL PROTEIN 2"/>
    <property type="match status" value="1"/>
</dbReference>
<dbReference type="EMBL" id="MPUH01000519">
    <property type="protein sequence ID" value="OMJ78493.1"/>
    <property type="molecule type" value="Genomic_DNA"/>
</dbReference>
<sequence>MSFDNIGYKGTNYSLYPNQGNFTNKLVFPNDSKRIIEENDYRKNSIIYSYGVNELPSSPSELPQNKNTRIPYAGEERSQTRLRLNRSRGNIRSDGIEESQYQTLIPANYESTHSRENIDARRLELIKNNGNRNLSHDLQNLKVHLSFNSIRGSTENRGHSQQGRIGVANLSQSPEIHRVKFNSQIKRENDKNCKIAHDRNFFSRPRHINYELKEAASSGIYNSLPNNESKILKQENEKLINYIKELENRLNIYETLYEKSSKIKKYNNQDLHYYQLDEPADFNQDYICKEICVKGDYNLINEKNNKKLKDENYKLKSIMEKNLHKNNKETTDFKNIISKLNWNNSDLEFRNKRLTENIVNLEKTILETNNTALSIYNTLVSTTHSSPLKFYPDSPNRSTNYSTPQKSVLLKSHQRSNSPSKSDLKSILDDIERKSLQILNENNELNKDILALKNIVSESEFKEKKYLKIISTLENKVSESEFKEKEYIQNIKDFKMESSNFYANIKIQEKELEARNKKLRELEITITNLSKNYEELKKANIYAKNSDEEITITNLPKKYVELEKAYEMIQLEFEKANAYAKNSDEENKMIKYQIYELKSEKDCIKRRLEQVVNKSKSTIEKPIPNQDQLTIKNLEEKVSSINNEFDQFKKKSQIDLTTKEIELNQYREQVQKNMKEIEMLNKLGREWDSKEKFYIITIQELQEKVSDKKESRNLMLEKEDLEHYASELENEINELKKYIVEVDNQKVLILNLQKQINELSSQKNDLNFTLNQYKQSLNKKEEENKDQADLINKQKESIANLKNKETSNEMDNSKIKNLTLRIQNYDKRCEKLFSVTNKIRMHSKILTDAKVFINQIKLQLADELKRQKMFIDEGAKDFENKISPILLDNYKAIDDLKNQISFLEQEIICKNETEIKLINEKNHLEKLCEIKDKEIENMHSSNPHIQEVTAYLPVSDQEDEEKTRENNLEKGFKEMLDNLNDKNFKLQEELNKMKTSSQIYENENKRLCEELEKFDKLKIEYQIKYQDLEKAYENIMNLNENLNKEIQKNYSLIDEMNNSISLYENREKENSERANNKIKILSEKLDNKELEIKNFEQIINDIKNQKSSEIDKNLKNISKLQADLEDANMHINELKDKLHVEENKFAEIIKNQEKDKDDFIIAKNDEKSDHPMIIYNEFEDKKEEFEHALESLKNDNIDKDKQIKLLQIEFDKQQKECKNLVTQYNVLDGEYKLIQKDKENIESENMSLKKDMQNEIEKLKSKNLSYEEEKENMKNEIEKLKSKSISCEEEKEKLHVNYKSELQQLQLKSHQLNIELEKANILENTLKSSNSELHDKIKLLENEKKTLKDNFENSVIMQKSEIERTQDIVSEREKISKAFDDLKQEYNILMIQFKEIKKESEDKSKSLQNLQQNNNSLKNQSSRIEKELNEKLRDFQNLQQEKDILKNILQGVEKELSDKSNSLQDFHHENSSLKNNLQGLEKELNDKSKALQNLNQENSSLKNNLQGIEKELNEKLKALQDLHQENGSLKNNLQRIEKEINDKSKALHQENSSLKNTLQGIEKEVNEKSKALQDLHQENSSLKNNLQGIGKGLNDKSKALQDLHQENTSLKNTLQGLEKELNEKSKALQDLHHENNSLKNTLQRIEKEFEGKSRALEHYYTEENTKIRSQITDYYNAYNNLNKELTVSKENANNISSENKKLNEENESLKKELLILKSNQDLPEMVGQSYSEIINQYEMEISNLKNNIKQFQENNSKIAVQNRELNNQLIRVQKEYEDIKLQKSNELALQEEEIKRLRNQITPNVNQILEPLKHQLEELKQENIYLSHELNTKTLDLERISSQSQEFQNAKLDELKALINKLTIENKELKNLVRALKNS</sequence>
<feature type="coiled-coil region" evidence="1">
    <location>
        <begin position="1175"/>
        <end position="1350"/>
    </location>
</feature>
<dbReference type="PANTHER" id="PTHR23159:SF31">
    <property type="entry name" value="CENTROSOME-ASSOCIATED PROTEIN CEP250 ISOFORM X1"/>
    <property type="match status" value="1"/>
</dbReference>
<feature type="coiled-coil region" evidence="1">
    <location>
        <begin position="1845"/>
        <end position="1879"/>
    </location>
</feature>
<feature type="coiled-coil region" evidence="1">
    <location>
        <begin position="344"/>
        <end position="371"/>
    </location>
</feature>